<dbReference type="GeneID" id="28984456"/>
<sequence>MSIEQQNVIVRLQEVAAAMSRCAVAIEESVRANPAAVAYALQHPANMGSIENGAILAQSLAGLVAADSVPTTKKRSRKEKKPKDPKAPKRPPSAYLLYQNSVREGIRAANPGMPYKDVLGVIAEQWKALNPDDRKVYENAYSLATEDFRKRDSAYKIDGTILPPTPGIATYAEAKDATESEESSSEDEPPAPVAPTPKKDKKRKGEAEAKTPKKASKKGKKD</sequence>
<evidence type="ECO:0000256" key="2">
    <source>
        <dbReference type="PROSITE-ProRule" id="PRU00267"/>
    </source>
</evidence>
<evidence type="ECO:0000313" key="6">
    <source>
        <dbReference type="Proteomes" id="UP000053611"/>
    </source>
</evidence>
<dbReference type="SUPFAM" id="SSF47095">
    <property type="entry name" value="HMG-box"/>
    <property type="match status" value="1"/>
</dbReference>
<feature type="region of interest" description="Disordered" evidence="3">
    <location>
        <begin position="159"/>
        <end position="222"/>
    </location>
</feature>
<feature type="compositionally biased region" description="Acidic residues" evidence="3">
    <location>
        <begin position="179"/>
        <end position="189"/>
    </location>
</feature>
<evidence type="ECO:0000259" key="4">
    <source>
        <dbReference type="PROSITE" id="PS50118"/>
    </source>
</evidence>
<accession>A0A0J0XHH9</accession>
<dbReference type="InterPro" id="IPR036910">
    <property type="entry name" value="HMG_box_dom_sf"/>
</dbReference>
<dbReference type="PROSITE" id="PS50118">
    <property type="entry name" value="HMG_BOX_2"/>
    <property type="match status" value="1"/>
</dbReference>
<evidence type="ECO:0000256" key="1">
    <source>
        <dbReference type="ARBA" id="ARBA00023125"/>
    </source>
</evidence>
<dbReference type="CDD" id="cd00084">
    <property type="entry name" value="HMG-box_SF"/>
    <property type="match status" value="1"/>
</dbReference>
<gene>
    <name evidence="5" type="ORF">CC85DRAFT_287401</name>
</gene>
<dbReference type="PANTHER" id="PTHR48112:SF22">
    <property type="entry name" value="MITOCHONDRIAL TRANSCRIPTION FACTOR A, ISOFORM B"/>
    <property type="match status" value="1"/>
</dbReference>
<evidence type="ECO:0000256" key="3">
    <source>
        <dbReference type="SAM" id="MobiDB-lite"/>
    </source>
</evidence>
<feature type="compositionally biased region" description="Basic residues" evidence="3">
    <location>
        <begin position="212"/>
        <end position="222"/>
    </location>
</feature>
<dbReference type="Pfam" id="PF00505">
    <property type="entry name" value="HMG_box"/>
    <property type="match status" value="1"/>
</dbReference>
<keyword evidence="2" id="KW-0539">Nucleus</keyword>
<reference evidence="5 6" key="1">
    <citation type="submission" date="2015-03" db="EMBL/GenBank/DDBJ databases">
        <title>Genomics and transcriptomics of the oil-accumulating basidiomycete yeast T. oleaginosus allow insights into substrate utilization and the diverse evolutionary trajectories of mating systems in fungi.</title>
        <authorList>
            <consortium name="DOE Joint Genome Institute"/>
            <person name="Kourist R."/>
            <person name="Kracht O."/>
            <person name="Bracharz F."/>
            <person name="Lipzen A."/>
            <person name="Nolan M."/>
            <person name="Ohm R."/>
            <person name="Grigoriev I."/>
            <person name="Sun S."/>
            <person name="Heitman J."/>
            <person name="Bruck T."/>
            <person name="Nowrousian M."/>
        </authorList>
    </citation>
    <scope>NUCLEOTIDE SEQUENCE [LARGE SCALE GENOMIC DNA]</scope>
    <source>
        <strain evidence="5 6">IBC0246</strain>
    </source>
</reference>
<dbReference type="OrthoDB" id="1919336at2759"/>
<dbReference type="GO" id="GO:0005634">
    <property type="term" value="C:nucleus"/>
    <property type="evidence" value="ECO:0007669"/>
    <property type="project" value="UniProtKB-UniRule"/>
</dbReference>
<dbReference type="Proteomes" id="UP000053611">
    <property type="component" value="Unassembled WGS sequence"/>
</dbReference>
<keyword evidence="1 2" id="KW-0238">DNA-binding</keyword>
<dbReference type="PANTHER" id="PTHR48112">
    <property type="entry name" value="HIGH MOBILITY GROUP PROTEIN DSP1"/>
    <property type="match status" value="1"/>
</dbReference>
<dbReference type="STRING" id="879819.A0A0J0XHH9"/>
<name>A0A0J0XHH9_9TREE</name>
<dbReference type="AlphaFoldDB" id="A0A0J0XHH9"/>
<dbReference type="RefSeq" id="XP_018277047.1">
    <property type="nucleotide sequence ID" value="XM_018423853.1"/>
</dbReference>
<dbReference type="SMART" id="SM00398">
    <property type="entry name" value="HMG"/>
    <property type="match status" value="1"/>
</dbReference>
<proteinExistence type="predicted"/>
<dbReference type="Gene3D" id="1.10.30.10">
    <property type="entry name" value="High mobility group box domain"/>
    <property type="match status" value="1"/>
</dbReference>
<keyword evidence="6" id="KW-1185">Reference proteome</keyword>
<dbReference type="EMBL" id="KQ087233">
    <property type="protein sequence ID" value="KLT40556.1"/>
    <property type="molecule type" value="Genomic_DNA"/>
</dbReference>
<feature type="domain" description="HMG box" evidence="4">
    <location>
        <begin position="88"/>
        <end position="156"/>
    </location>
</feature>
<feature type="region of interest" description="Disordered" evidence="3">
    <location>
        <begin position="68"/>
        <end position="94"/>
    </location>
</feature>
<feature type="DNA-binding region" description="HMG box" evidence="2">
    <location>
        <begin position="88"/>
        <end position="156"/>
    </location>
</feature>
<dbReference type="InterPro" id="IPR050342">
    <property type="entry name" value="HMGB"/>
</dbReference>
<evidence type="ECO:0000313" key="5">
    <source>
        <dbReference type="EMBL" id="KLT40556.1"/>
    </source>
</evidence>
<dbReference type="InterPro" id="IPR009071">
    <property type="entry name" value="HMG_box_dom"/>
</dbReference>
<protein>
    <submittedName>
        <fullName evidence="5">HMG-box</fullName>
    </submittedName>
</protein>
<dbReference type="GO" id="GO:0003677">
    <property type="term" value="F:DNA binding"/>
    <property type="evidence" value="ECO:0007669"/>
    <property type="project" value="UniProtKB-UniRule"/>
</dbReference>
<organism evidence="5 6">
    <name type="scientific">Cutaneotrichosporon oleaginosum</name>
    <dbReference type="NCBI Taxonomy" id="879819"/>
    <lineage>
        <taxon>Eukaryota</taxon>
        <taxon>Fungi</taxon>
        <taxon>Dikarya</taxon>
        <taxon>Basidiomycota</taxon>
        <taxon>Agaricomycotina</taxon>
        <taxon>Tremellomycetes</taxon>
        <taxon>Trichosporonales</taxon>
        <taxon>Trichosporonaceae</taxon>
        <taxon>Cutaneotrichosporon</taxon>
    </lineage>
</organism>